<keyword evidence="3" id="KW-0238">DNA-binding</keyword>
<dbReference type="Proteomes" id="UP001161247">
    <property type="component" value="Chromosome 2"/>
</dbReference>
<keyword evidence="5" id="KW-0539">Nucleus</keyword>
<evidence type="ECO:0000259" key="6">
    <source>
        <dbReference type="PROSITE" id="PS50863"/>
    </source>
</evidence>
<keyword evidence="8" id="KW-1185">Reference proteome</keyword>
<dbReference type="InterPro" id="IPR015300">
    <property type="entry name" value="DNA-bd_pseudobarrel_sf"/>
</dbReference>
<proteinExistence type="predicted"/>
<comment type="subcellular location">
    <subcellularLocation>
        <location evidence="1">Nucleus</location>
    </subcellularLocation>
</comment>
<feature type="domain" description="TF-B3" evidence="6">
    <location>
        <begin position="28"/>
        <end position="120"/>
    </location>
</feature>
<dbReference type="Pfam" id="PF02362">
    <property type="entry name" value="B3"/>
    <property type="match status" value="1"/>
</dbReference>
<keyword evidence="4" id="KW-0804">Transcription</keyword>
<sequence length="139" mass="15526">MPKANKTESAEMEDDIGYVTLTGSNPYFDIILRKVHLGPAFQVYIPTRITDDLASLKAPVVLLSHGNRWNTTSSGGNGKRFGWRKFVIDNDLKVGDCCFFELLEASNTEIEFKVIILRGLPSHRGENNGDSHEESIVIE</sequence>
<dbReference type="SUPFAM" id="SSF101936">
    <property type="entry name" value="DNA-binding pseudobarrel domain"/>
    <property type="match status" value="1"/>
</dbReference>
<keyword evidence="2" id="KW-0805">Transcription regulation</keyword>
<evidence type="ECO:0000256" key="5">
    <source>
        <dbReference type="ARBA" id="ARBA00023242"/>
    </source>
</evidence>
<dbReference type="PANTHER" id="PTHR31391:SF64">
    <property type="entry name" value="B3 DOMAIN-CONTAINING PROTEIN OS06G0112300"/>
    <property type="match status" value="1"/>
</dbReference>
<dbReference type="InterPro" id="IPR003340">
    <property type="entry name" value="B3_DNA-bd"/>
</dbReference>
<organism evidence="7 8">
    <name type="scientific">Oldenlandia corymbosa var. corymbosa</name>
    <dbReference type="NCBI Taxonomy" id="529605"/>
    <lineage>
        <taxon>Eukaryota</taxon>
        <taxon>Viridiplantae</taxon>
        <taxon>Streptophyta</taxon>
        <taxon>Embryophyta</taxon>
        <taxon>Tracheophyta</taxon>
        <taxon>Spermatophyta</taxon>
        <taxon>Magnoliopsida</taxon>
        <taxon>eudicotyledons</taxon>
        <taxon>Gunneridae</taxon>
        <taxon>Pentapetalae</taxon>
        <taxon>asterids</taxon>
        <taxon>lamiids</taxon>
        <taxon>Gentianales</taxon>
        <taxon>Rubiaceae</taxon>
        <taxon>Rubioideae</taxon>
        <taxon>Spermacoceae</taxon>
        <taxon>Hedyotis-Oldenlandia complex</taxon>
        <taxon>Oldenlandia</taxon>
    </lineage>
</organism>
<dbReference type="CDD" id="cd10017">
    <property type="entry name" value="B3_DNA"/>
    <property type="match status" value="1"/>
</dbReference>
<dbReference type="PROSITE" id="PS50863">
    <property type="entry name" value="B3"/>
    <property type="match status" value="1"/>
</dbReference>
<gene>
    <name evidence="7" type="ORF">OLC1_LOCUS6080</name>
</gene>
<accession>A0AAV1CH18</accession>
<dbReference type="GO" id="GO:0005634">
    <property type="term" value="C:nucleus"/>
    <property type="evidence" value="ECO:0007669"/>
    <property type="project" value="UniProtKB-SubCell"/>
</dbReference>
<evidence type="ECO:0000256" key="4">
    <source>
        <dbReference type="ARBA" id="ARBA00023163"/>
    </source>
</evidence>
<dbReference type="Gene3D" id="2.40.330.10">
    <property type="entry name" value="DNA-binding pseudobarrel domain"/>
    <property type="match status" value="1"/>
</dbReference>
<evidence type="ECO:0000313" key="8">
    <source>
        <dbReference type="Proteomes" id="UP001161247"/>
    </source>
</evidence>
<dbReference type="GO" id="GO:0003677">
    <property type="term" value="F:DNA binding"/>
    <property type="evidence" value="ECO:0007669"/>
    <property type="project" value="UniProtKB-KW"/>
</dbReference>
<reference evidence="7" key="1">
    <citation type="submission" date="2023-03" db="EMBL/GenBank/DDBJ databases">
        <authorList>
            <person name="Julca I."/>
        </authorList>
    </citation>
    <scope>NUCLEOTIDE SEQUENCE</scope>
</reference>
<dbReference type="SMART" id="SM01019">
    <property type="entry name" value="B3"/>
    <property type="match status" value="1"/>
</dbReference>
<dbReference type="PANTHER" id="PTHR31391">
    <property type="entry name" value="B3 DOMAIN-CONTAINING PROTEIN OS11G0197600-RELATED"/>
    <property type="match status" value="1"/>
</dbReference>
<name>A0AAV1CH18_OLDCO</name>
<dbReference type="EMBL" id="OX459119">
    <property type="protein sequence ID" value="CAI9095021.1"/>
    <property type="molecule type" value="Genomic_DNA"/>
</dbReference>
<dbReference type="AlphaFoldDB" id="A0AAV1CH18"/>
<protein>
    <submittedName>
        <fullName evidence="7">OLC1v1030873C1</fullName>
    </submittedName>
</protein>
<evidence type="ECO:0000313" key="7">
    <source>
        <dbReference type="EMBL" id="CAI9095021.1"/>
    </source>
</evidence>
<evidence type="ECO:0000256" key="1">
    <source>
        <dbReference type="ARBA" id="ARBA00004123"/>
    </source>
</evidence>
<evidence type="ECO:0000256" key="3">
    <source>
        <dbReference type="ARBA" id="ARBA00023125"/>
    </source>
</evidence>
<evidence type="ECO:0000256" key="2">
    <source>
        <dbReference type="ARBA" id="ARBA00023015"/>
    </source>
</evidence>
<dbReference type="InterPro" id="IPR044837">
    <property type="entry name" value="REM16-like"/>
</dbReference>